<accession>A0A8H6VNX7</accession>
<evidence type="ECO:0000313" key="4">
    <source>
        <dbReference type="Proteomes" id="UP000660729"/>
    </source>
</evidence>
<name>A0A8H6VNX7_9PEZI</name>
<sequence length="319" mass="35442">MTSNMDVSDEFWQACLRMRKELAEMEAKLVPALGPISDKIEEFYHSIKLPDGHEAKLKIWRPRELSSEAPLVVLFHGGGYFAGSLEMCTRPGREYAEDFGAVVVSAAYRLGPEHAFPGSVHDGLDIITWLDQHAEAEFGANLDRGLVIGGFSAGGTLTSVTAQQLNCKLKHKIRGHFIAIPWLFTKEIVPEKYQHLWKSRQKVDGQFVFQQQANETLEKLEHVLGLHVHDPIFSPVNHKDGLSGQPRTYIQVGGKDALTDEGVIYAKLLEDAGVEVKIDSHADLGHECFSIFSGNDAPPELKNKSMAGMAWLLGKEWQA</sequence>
<dbReference type="Pfam" id="PF07859">
    <property type="entry name" value="Abhydrolase_3"/>
    <property type="match status" value="1"/>
</dbReference>
<reference evidence="3" key="1">
    <citation type="submission" date="2020-04" db="EMBL/GenBank/DDBJ databases">
        <title>Draft genome resource of the tomato pathogen Pseudocercospora fuligena.</title>
        <authorList>
            <person name="Zaccaron A."/>
        </authorList>
    </citation>
    <scope>NUCLEOTIDE SEQUENCE</scope>
    <source>
        <strain evidence="3">PF001</strain>
    </source>
</reference>
<evidence type="ECO:0000259" key="2">
    <source>
        <dbReference type="Pfam" id="PF07859"/>
    </source>
</evidence>
<dbReference type="PANTHER" id="PTHR48081:SF8">
    <property type="entry name" value="ALPHA_BETA HYDROLASE FOLD-3 DOMAIN-CONTAINING PROTEIN-RELATED"/>
    <property type="match status" value="1"/>
</dbReference>
<dbReference type="EMBL" id="JABCIY010000018">
    <property type="protein sequence ID" value="KAF7197247.1"/>
    <property type="molecule type" value="Genomic_DNA"/>
</dbReference>
<dbReference type="Gene3D" id="3.40.50.1820">
    <property type="entry name" value="alpha/beta hydrolase"/>
    <property type="match status" value="1"/>
</dbReference>
<evidence type="ECO:0000256" key="1">
    <source>
        <dbReference type="ARBA" id="ARBA00022801"/>
    </source>
</evidence>
<dbReference type="GO" id="GO:0016787">
    <property type="term" value="F:hydrolase activity"/>
    <property type="evidence" value="ECO:0007669"/>
    <property type="project" value="UniProtKB-KW"/>
</dbReference>
<feature type="domain" description="Alpha/beta hydrolase fold-3" evidence="2">
    <location>
        <begin position="72"/>
        <end position="289"/>
    </location>
</feature>
<dbReference type="InterPro" id="IPR029058">
    <property type="entry name" value="AB_hydrolase_fold"/>
</dbReference>
<keyword evidence="1 3" id="KW-0378">Hydrolase</keyword>
<dbReference type="InterPro" id="IPR050300">
    <property type="entry name" value="GDXG_lipolytic_enzyme"/>
</dbReference>
<dbReference type="AlphaFoldDB" id="A0A8H6VNX7"/>
<evidence type="ECO:0000313" key="3">
    <source>
        <dbReference type="EMBL" id="KAF7197247.1"/>
    </source>
</evidence>
<dbReference type="OrthoDB" id="408631at2759"/>
<keyword evidence="4" id="KW-1185">Reference proteome</keyword>
<comment type="caution">
    <text evidence="3">The sequence shown here is derived from an EMBL/GenBank/DDBJ whole genome shotgun (WGS) entry which is preliminary data.</text>
</comment>
<dbReference type="PANTHER" id="PTHR48081">
    <property type="entry name" value="AB HYDROLASE SUPERFAMILY PROTEIN C4A8.06C"/>
    <property type="match status" value="1"/>
</dbReference>
<dbReference type="Proteomes" id="UP000660729">
    <property type="component" value="Unassembled WGS sequence"/>
</dbReference>
<gene>
    <name evidence="3" type="ORF">HII31_01402</name>
</gene>
<dbReference type="InterPro" id="IPR013094">
    <property type="entry name" value="AB_hydrolase_3"/>
</dbReference>
<protein>
    <submittedName>
        <fullName evidence="3">AB hydrolase superfamily protein B1A11.02</fullName>
    </submittedName>
</protein>
<proteinExistence type="predicted"/>
<organism evidence="3 4">
    <name type="scientific">Pseudocercospora fuligena</name>
    <dbReference type="NCBI Taxonomy" id="685502"/>
    <lineage>
        <taxon>Eukaryota</taxon>
        <taxon>Fungi</taxon>
        <taxon>Dikarya</taxon>
        <taxon>Ascomycota</taxon>
        <taxon>Pezizomycotina</taxon>
        <taxon>Dothideomycetes</taxon>
        <taxon>Dothideomycetidae</taxon>
        <taxon>Mycosphaerellales</taxon>
        <taxon>Mycosphaerellaceae</taxon>
        <taxon>Pseudocercospora</taxon>
    </lineage>
</organism>
<dbReference type="SUPFAM" id="SSF53474">
    <property type="entry name" value="alpha/beta-Hydrolases"/>
    <property type="match status" value="1"/>
</dbReference>